<dbReference type="InterPro" id="IPR036513">
    <property type="entry name" value="STAS_dom_sf"/>
</dbReference>
<reference evidence="2" key="1">
    <citation type="submission" date="2018-02" db="EMBL/GenBank/DDBJ databases">
        <authorList>
            <person name="Hausmann B."/>
        </authorList>
    </citation>
    <scope>NUCLEOTIDE SEQUENCE [LARGE SCALE GENOMIC DNA]</scope>
    <source>
        <strain evidence="2">Peat soil MAG SbA1</strain>
    </source>
</reference>
<dbReference type="Proteomes" id="UP000238701">
    <property type="component" value="Unassembled WGS sequence"/>
</dbReference>
<name>A0A2U3JYY7_9BACT</name>
<gene>
    <name evidence="1" type="ORF">SBA1_1070003</name>
</gene>
<evidence type="ECO:0008006" key="3">
    <source>
        <dbReference type="Google" id="ProtNLM"/>
    </source>
</evidence>
<evidence type="ECO:0000313" key="1">
    <source>
        <dbReference type="EMBL" id="SPF32643.1"/>
    </source>
</evidence>
<accession>A0A2U3JYY7</accession>
<organism evidence="1 2">
    <name type="scientific">Candidatus Sulfotelmatobacter kueseliae</name>
    <dbReference type="NCBI Taxonomy" id="2042962"/>
    <lineage>
        <taxon>Bacteria</taxon>
        <taxon>Pseudomonadati</taxon>
        <taxon>Acidobacteriota</taxon>
        <taxon>Terriglobia</taxon>
        <taxon>Terriglobales</taxon>
        <taxon>Candidatus Korobacteraceae</taxon>
        <taxon>Candidatus Sulfotelmatobacter</taxon>
    </lineage>
</organism>
<dbReference type="EMBL" id="OMOD01000010">
    <property type="protein sequence ID" value="SPF32643.1"/>
    <property type="molecule type" value="Genomic_DNA"/>
</dbReference>
<dbReference type="SUPFAM" id="SSF52091">
    <property type="entry name" value="SpoIIaa-like"/>
    <property type="match status" value="1"/>
</dbReference>
<sequence>MPCRYVIDTEHGLVISTAWDRVTFDEVDAHQNRLAKDPDFDPQFKQLVDATKVTDLEVSIEEAKKIFGRKTFSSASRCAFLGKGLTILGMGRLIEAQAALFEGRESVRVFSDRQKALKWLGMENLP</sequence>
<dbReference type="OrthoDB" id="5402186at2"/>
<protein>
    <recommendedName>
        <fullName evidence="3">STAS/SEC14 domain-containing protein</fullName>
    </recommendedName>
</protein>
<proteinExistence type="predicted"/>
<evidence type="ECO:0000313" key="2">
    <source>
        <dbReference type="Proteomes" id="UP000238701"/>
    </source>
</evidence>
<dbReference type="AlphaFoldDB" id="A0A2U3JYY7"/>